<feature type="region of interest" description="Disordered" evidence="1">
    <location>
        <begin position="245"/>
        <end position="273"/>
    </location>
</feature>
<evidence type="ECO:0000313" key="3">
    <source>
        <dbReference type="Proteomes" id="UP000694844"/>
    </source>
</evidence>
<proteinExistence type="predicted"/>
<feature type="compositionally biased region" description="Basic and acidic residues" evidence="1">
    <location>
        <begin position="263"/>
        <end position="273"/>
    </location>
</feature>
<keyword evidence="2" id="KW-1133">Transmembrane helix</keyword>
<keyword evidence="3" id="KW-1185">Reference proteome</keyword>
<reference evidence="4" key="1">
    <citation type="submission" date="2025-08" db="UniProtKB">
        <authorList>
            <consortium name="RefSeq"/>
        </authorList>
    </citation>
    <scope>IDENTIFICATION</scope>
    <source>
        <tissue evidence="4">Whole sample</tissue>
    </source>
</reference>
<dbReference type="KEGG" id="cvn:111111800"/>
<evidence type="ECO:0000313" key="4">
    <source>
        <dbReference type="RefSeq" id="XP_022304656.1"/>
    </source>
</evidence>
<accession>A0A8B8BP43</accession>
<evidence type="ECO:0000256" key="1">
    <source>
        <dbReference type="SAM" id="MobiDB-lite"/>
    </source>
</evidence>
<dbReference type="RefSeq" id="XP_022304656.1">
    <property type="nucleotide sequence ID" value="XM_022448948.1"/>
</dbReference>
<dbReference type="Proteomes" id="UP000694844">
    <property type="component" value="Chromosome 9"/>
</dbReference>
<keyword evidence="2" id="KW-0472">Membrane</keyword>
<keyword evidence="2" id="KW-0812">Transmembrane</keyword>
<dbReference type="GeneID" id="111111800"/>
<feature type="transmembrane region" description="Helical" evidence="2">
    <location>
        <begin position="132"/>
        <end position="153"/>
    </location>
</feature>
<protein>
    <submittedName>
        <fullName evidence="4">Uncharacterized protein LOC111111800</fullName>
    </submittedName>
</protein>
<gene>
    <name evidence="4" type="primary">LOC111111800</name>
</gene>
<sequence length="273" mass="31008">MIKVKSCPRNQTDFDEASKRLGCGNDLYGNNQYMCLPNVEKTALIEFCHDDIMGIHEEGYCLELNESEGKIVSRSCFDFLYGCPEENFWKQYIFKYPACQEINTEHHCYSSLPSCPPTVTGLDSNVGDISTYIFVIILAIAALIFGAVIIVIIQKKIHKRGKENTNWEEQEKDLTWTTASENFPDKENTNLVEQEKDAENGMTTSERYVSESFFATAVTNCEKHERDHAVENILSFPITPVPQADPIDLRSTRKSTDTFYSCESKESAENVSE</sequence>
<dbReference type="AlphaFoldDB" id="A0A8B8BP43"/>
<feature type="compositionally biased region" description="Basic and acidic residues" evidence="1">
    <location>
        <begin position="247"/>
        <end position="256"/>
    </location>
</feature>
<organism evidence="3 4">
    <name type="scientific">Crassostrea virginica</name>
    <name type="common">Eastern oyster</name>
    <dbReference type="NCBI Taxonomy" id="6565"/>
    <lineage>
        <taxon>Eukaryota</taxon>
        <taxon>Metazoa</taxon>
        <taxon>Spiralia</taxon>
        <taxon>Lophotrochozoa</taxon>
        <taxon>Mollusca</taxon>
        <taxon>Bivalvia</taxon>
        <taxon>Autobranchia</taxon>
        <taxon>Pteriomorphia</taxon>
        <taxon>Ostreida</taxon>
        <taxon>Ostreoidea</taxon>
        <taxon>Ostreidae</taxon>
        <taxon>Crassostrea</taxon>
    </lineage>
</organism>
<name>A0A8B8BP43_CRAVI</name>
<evidence type="ECO:0000256" key="2">
    <source>
        <dbReference type="SAM" id="Phobius"/>
    </source>
</evidence>